<organism evidence="2 3">
    <name type="scientific">Elysia crispata</name>
    <name type="common">lettuce slug</name>
    <dbReference type="NCBI Taxonomy" id="231223"/>
    <lineage>
        <taxon>Eukaryota</taxon>
        <taxon>Metazoa</taxon>
        <taxon>Spiralia</taxon>
        <taxon>Lophotrochozoa</taxon>
        <taxon>Mollusca</taxon>
        <taxon>Gastropoda</taxon>
        <taxon>Heterobranchia</taxon>
        <taxon>Euthyneura</taxon>
        <taxon>Panpulmonata</taxon>
        <taxon>Sacoglossa</taxon>
        <taxon>Placobranchoidea</taxon>
        <taxon>Plakobranchidae</taxon>
        <taxon>Elysia</taxon>
    </lineage>
</organism>
<evidence type="ECO:0000313" key="2">
    <source>
        <dbReference type="EMBL" id="KAK3700160.1"/>
    </source>
</evidence>
<dbReference type="SUPFAM" id="SSF47353">
    <property type="entry name" value="Retrovirus capsid dimerization domain-like"/>
    <property type="match status" value="1"/>
</dbReference>
<gene>
    <name evidence="2" type="ORF">RRG08_047583</name>
</gene>
<accession>A0AAE1CJN9</accession>
<reference evidence="2" key="1">
    <citation type="journal article" date="2023" name="G3 (Bethesda)">
        <title>A reference genome for the long-term kleptoplast-retaining sea slug Elysia crispata morphotype clarki.</title>
        <authorList>
            <person name="Eastman K.E."/>
            <person name="Pendleton A.L."/>
            <person name="Shaikh M.A."/>
            <person name="Suttiyut T."/>
            <person name="Ogas R."/>
            <person name="Tomko P."/>
            <person name="Gavelis G."/>
            <person name="Widhalm J.R."/>
            <person name="Wisecaver J.H."/>
        </authorList>
    </citation>
    <scope>NUCLEOTIDE SEQUENCE</scope>
    <source>
        <strain evidence="2">ECLA1</strain>
    </source>
</reference>
<comment type="caution">
    <text evidence="2">The sequence shown here is derived from an EMBL/GenBank/DDBJ whole genome shotgun (WGS) entry which is preliminary data.</text>
</comment>
<dbReference type="InterPro" id="IPR038269">
    <property type="entry name" value="SCAN_sf"/>
</dbReference>
<sequence>MSQFRTRLQTYLDKWLHLAGKDKTRPEDIMDLFAMEQLINACGNNLVVFLKERKPKTSDDIVELAEQYIDAHGQSGATQKGRGTRKSYIADHRLRLIQTQDLPGSNAENVISSDT</sequence>
<feature type="domain" description="SCAN box" evidence="1">
    <location>
        <begin position="4"/>
        <end position="74"/>
    </location>
</feature>
<dbReference type="Proteomes" id="UP001283361">
    <property type="component" value="Unassembled WGS sequence"/>
</dbReference>
<dbReference type="InterPro" id="IPR003309">
    <property type="entry name" value="SCAN_dom"/>
</dbReference>
<dbReference type="EMBL" id="JAWDGP010007921">
    <property type="protein sequence ID" value="KAK3700160.1"/>
    <property type="molecule type" value="Genomic_DNA"/>
</dbReference>
<name>A0AAE1CJN9_9GAST</name>
<keyword evidence="3" id="KW-1185">Reference proteome</keyword>
<dbReference type="Pfam" id="PF02023">
    <property type="entry name" value="SCAN"/>
    <property type="match status" value="1"/>
</dbReference>
<evidence type="ECO:0000313" key="3">
    <source>
        <dbReference type="Proteomes" id="UP001283361"/>
    </source>
</evidence>
<proteinExistence type="predicted"/>
<dbReference type="PANTHER" id="PTHR46888">
    <property type="entry name" value="ZINC KNUCKLE DOMAINCONTAINING PROTEIN-RELATED"/>
    <property type="match status" value="1"/>
</dbReference>
<dbReference type="PANTHER" id="PTHR46888:SF1">
    <property type="entry name" value="RIBONUCLEASE H"/>
    <property type="match status" value="1"/>
</dbReference>
<evidence type="ECO:0000259" key="1">
    <source>
        <dbReference type="Pfam" id="PF02023"/>
    </source>
</evidence>
<dbReference type="AlphaFoldDB" id="A0AAE1CJN9"/>
<dbReference type="Gene3D" id="1.10.4020.10">
    <property type="entry name" value="DNA breaking-rejoining enzymes"/>
    <property type="match status" value="1"/>
</dbReference>
<protein>
    <recommendedName>
        <fullName evidence="1">SCAN box domain-containing protein</fullName>
    </recommendedName>
</protein>